<dbReference type="InterPro" id="IPR044089">
    <property type="entry name" value="Alr1-like"/>
</dbReference>
<evidence type="ECO:0000313" key="9">
    <source>
        <dbReference type="Proteomes" id="UP000038010"/>
    </source>
</evidence>
<dbReference type="InterPro" id="IPR045861">
    <property type="entry name" value="CorA_cytoplasmic_dom"/>
</dbReference>
<dbReference type="GO" id="GO:0015095">
    <property type="term" value="F:magnesium ion transmembrane transporter activity"/>
    <property type="evidence" value="ECO:0007669"/>
    <property type="project" value="InterPro"/>
</dbReference>
<comment type="caution">
    <text evidence="8">The sequence shown here is derived from an EMBL/GenBank/DDBJ whole genome shotgun (WGS) entry which is preliminary data.</text>
</comment>
<organism evidence="8 9">
    <name type="scientific">Cyphellophora attinorum</name>
    <dbReference type="NCBI Taxonomy" id="1664694"/>
    <lineage>
        <taxon>Eukaryota</taxon>
        <taxon>Fungi</taxon>
        <taxon>Dikarya</taxon>
        <taxon>Ascomycota</taxon>
        <taxon>Pezizomycotina</taxon>
        <taxon>Eurotiomycetes</taxon>
        <taxon>Chaetothyriomycetidae</taxon>
        <taxon>Chaetothyriales</taxon>
        <taxon>Cyphellophoraceae</taxon>
        <taxon>Cyphellophora</taxon>
    </lineage>
</organism>
<dbReference type="SUPFAM" id="SSF144083">
    <property type="entry name" value="Magnesium transport protein CorA, transmembrane region"/>
    <property type="match status" value="1"/>
</dbReference>
<dbReference type="SUPFAM" id="SSF143865">
    <property type="entry name" value="CorA soluble domain-like"/>
    <property type="match status" value="1"/>
</dbReference>
<evidence type="ECO:0000256" key="1">
    <source>
        <dbReference type="ARBA" id="ARBA00004141"/>
    </source>
</evidence>
<dbReference type="Gene3D" id="1.20.58.340">
    <property type="entry name" value="Magnesium transport protein CorA, transmembrane region"/>
    <property type="match status" value="2"/>
</dbReference>
<feature type="compositionally biased region" description="Polar residues" evidence="6">
    <location>
        <begin position="121"/>
        <end position="130"/>
    </location>
</feature>
<keyword evidence="3 7" id="KW-0812">Transmembrane</keyword>
<dbReference type="Proteomes" id="UP000038010">
    <property type="component" value="Unassembled WGS sequence"/>
</dbReference>
<dbReference type="PANTHER" id="PTHR21535">
    <property type="entry name" value="MAGNESIUM AND COBALT TRANSPORT PROTEIN/MITOCHONDRIAL IMPORT INNER MEMBRANE TRANSLOCASE SUBUNIT TIM8"/>
    <property type="match status" value="1"/>
</dbReference>
<gene>
    <name evidence="8" type="ORF">AB675_11212</name>
</gene>
<accession>A0A0N0NHE0</accession>
<dbReference type="OrthoDB" id="29879at2759"/>
<evidence type="ECO:0000256" key="4">
    <source>
        <dbReference type="ARBA" id="ARBA00022989"/>
    </source>
</evidence>
<dbReference type="GO" id="GO:0000329">
    <property type="term" value="C:fungal-type vacuole membrane"/>
    <property type="evidence" value="ECO:0007669"/>
    <property type="project" value="TreeGrafter"/>
</dbReference>
<feature type="compositionally biased region" description="Acidic residues" evidence="6">
    <location>
        <begin position="308"/>
        <end position="319"/>
    </location>
</feature>
<keyword evidence="4 7" id="KW-1133">Transmembrane helix</keyword>
<evidence type="ECO:0000313" key="8">
    <source>
        <dbReference type="EMBL" id="KPI34581.1"/>
    </source>
</evidence>
<feature type="compositionally biased region" description="Basic residues" evidence="6">
    <location>
        <begin position="45"/>
        <end position="63"/>
    </location>
</feature>
<dbReference type="RefSeq" id="XP_017994544.1">
    <property type="nucleotide sequence ID" value="XM_018140040.1"/>
</dbReference>
<protein>
    <submittedName>
        <fullName evidence="8">Putative metal ion transporter C17A12.14</fullName>
    </submittedName>
</protein>
<proteinExistence type="inferred from homology"/>
<feature type="compositionally biased region" description="Low complexity" evidence="6">
    <location>
        <begin position="19"/>
        <end position="33"/>
    </location>
</feature>
<evidence type="ECO:0000256" key="2">
    <source>
        <dbReference type="ARBA" id="ARBA00009765"/>
    </source>
</evidence>
<evidence type="ECO:0000256" key="3">
    <source>
        <dbReference type="ARBA" id="ARBA00022692"/>
    </source>
</evidence>
<dbReference type="Gene3D" id="3.30.460.20">
    <property type="entry name" value="CorA soluble domain-like"/>
    <property type="match status" value="1"/>
</dbReference>
<dbReference type="AlphaFoldDB" id="A0A0N0NHE0"/>
<feature type="compositionally biased region" description="Polar residues" evidence="6">
    <location>
        <begin position="34"/>
        <end position="44"/>
    </location>
</feature>
<dbReference type="FunFam" id="1.20.58.340:FF:000008">
    <property type="entry name" value="CorA family metal ion transporter"/>
    <property type="match status" value="1"/>
</dbReference>
<keyword evidence="9" id="KW-1185">Reference proteome</keyword>
<feature type="region of interest" description="Disordered" evidence="6">
    <location>
        <begin position="1"/>
        <end position="347"/>
    </location>
</feature>
<feature type="region of interest" description="Disordered" evidence="6">
    <location>
        <begin position="701"/>
        <end position="737"/>
    </location>
</feature>
<comment type="subcellular location">
    <subcellularLocation>
        <location evidence="1">Membrane</location>
        <topology evidence="1">Multi-pass membrane protein</topology>
    </subcellularLocation>
</comment>
<feature type="transmembrane region" description="Helical" evidence="7">
    <location>
        <begin position="869"/>
        <end position="890"/>
    </location>
</feature>
<evidence type="ECO:0000256" key="6">
    <source>
        <dbReference type="SAM" id="MobiDB-lite"/>
    </source>
</evidence>
<feature type="compositionally biased region" description="Polar residues" evidence="6">
    <location>
        <begin position="536"/>
        <end position="546"/>
    </location>
</feature>
<feature type="compositionally biased region" description="Basic and acidic residues" evidence="6">
    <location>
        <begin position="131"/>
        <end position="147"/>
    </location>
</feature>
<feature type="compositionally biased region" description="Polar residues" evidence="6">
    <location>
        <begin position="497"/>
        <end position="511"/>
    </location>
</feature>
<dbReference type="Pfam" id="PF01544">
    <property type="entry name" value="CorA"/>
    <property type="match status" value="2"/>
</dbReference>
<feature type="compositionally biased region" description="Basic and acidic residues" evidence="6">
    <location>
        <begin position="103"/>
        <end position="115"/>
    </location>
</feature>
<keyword evidence="5 7" id="KW-0472">Membrane</keyword>
<dbReference type="EMBL" id="LFJN01000056">
    <property type="protein sequence ID" value="KPI34581.1"/>
    <property type="molecule type" value="Genomic_DNA"/>
</dbReference>
<evidence type="ECO:0000256" key="7">
    <source>
        <dbReference type="SAM" id="Phobius"/>
    </source>
</evidence>
<dbReference type="InterPro" id="IPR002523">
    <property type="entry name" value="MgTranspt_CorA/ZnTranspt_ZntB"/>
</dbReference>
<feature type="compositionally biased region" description="Basic and acidic residues" evidence="6">
    <location>
        <begin position="76"/>
        <end position="87"/>
    </location>
</feature>
<dbReference type="InterPro" id="IPR045863">
    <property type="entry name" value="CorA_TM1_TM2"/>
</dbReference>
<name>A0A0N0NHE0_9EURO</name>
<feature type="region of interest" description="Disordered" evidence="6">
    <location>
        <begin position="471"/>
        <end position="555"/>
    </location>
</feature>
<dbReference type="CDD" id="cd12829">
    <property type="entry name" value="Alr1p-like"/>
    <property type="match status" value="1"/>
</dbReference>
<dbReference type="PANTHER" id="PTHR21535:SF51">
    <property type="entry name" value="MANGANESE RESISTANCE PROTEIN MNR2"/>
    <property type="match status" value="1"/>
</dbReference>
<comment type="similarity">
    <text evidence="2">Belongs to the CorA metal ion transporter (MIT) (TC 1.A.35) family.</text>
</comment>
<dbReference type="GeneID" id="28731920"/>
<dbReference type="VEuPathDB" id="FungiDB:AB675_11212"/>
<evidence type="ECO:0000256" key="5">
    <source>
        <dbReference type="ARBA" id="ARBA00023136"/>
    </source>
</evidence>
<sequence>MHPLPPPQRGGSAAQANDQQRPPAAPTQTQSTPEVPQSENTTSQHKNRRRHRGGKKKKAKARRQSFIAPSDIGSADYHDESGGENRNRNTGIDHAIMEASGAGDRDGVRRRDFYQRKRTYSNDSLDSETLFNDHREQPSMRPRRDSRLLPGMFSSGLSKSVGGNGFKSPGFAKNATSPGIRPQSRGNGGREDFAGIDENDDANDRTPLISGHQQHRISDNAPNYGLYKKDSHSSSASSRTRTIKRRGTDKTGTSFPSQPEYDVNNPPSRPASPAYDDPADVMVGTDNFLPRSLESRRTQGMGSRDALIDIDEDLLDDNEPNSAPPSPRLRPEGIQRHRSHQRPGEEDVCFPEELSDMAEEDLHPTVSNLSRPRRHRRRAWPKLWVLDEWSYHEKEMRDGERRTKKVNEPVLVNGRLRPRNSMWRREVEEAPYRYTYFNEEFESTIHAQTISELVQEGGSFRELFIPDPPEIIESSESSESEEEQPPPQAASRAMSPNADSTSGVPLSTLNSRLDGLVKPSGSREGSGKASRVSGEATPQQQSQTPEPKQKKYGPRPTFWLDMRVLCKTFGIHALTSEDIMMQEAREKVELFRNYYFINYRTFEQDPNSEDYLEPVNMYVCVFRHGIITFHFNQTPHPANVRRRIRQLTDYLILSADWISYAIIDDITDVYQPLITGIEEEVDDIDEIILNALSSTNELAGESDNFAPAVGTGKEKKADPNKPWSEKDEAPPPTSPSGITVLRRIGECRKKTTSLYRLLGQKADVIKGFAKRCNEQWEVAPRSEIGLYLGDIQDHIITMSANLAHYETSLSRAHSNYLAQVNIRMGERQESTADILGKLTVIGTIVLPMNVICGMWGMNVMVPGQEVENLYWFWGITAFMGCFAICCYLWCKKVYKIV</sequence>
<dbReference type="STRING" id="1664694.A0A0N0NHE0"/>
<dbReference type="GO" id="GO:0010961">
    <property type="term" value="P:intracellular magnesium ion homeostasis"/>
    <property type="evidence" value="ECO:0007669"/>
    <property type="project" value="TreeGrafter"/>
</dbReference>
<feature type="compositionally biased region" description="Basic and acidic residues" evidence="6">
    <location>
        <begin position="712"/>
        <end position="729"/>
    </location>
</feature>
<reference evidence="8 9" key="1">
    <citation type="submission" date="2015-06" db="EMBL/GenBank/DDBJ databases">
        <title>Draft genome of the ant-associated black yeast Phialophora attae CBS 131958.</title>
        <authorList>
            <person name="Moreno L.F."/>
            <person name="Stielow B.J."/>
            <person name="de Hoog S."/>
            <person name="Vicente V.A."/>
            <person name="Weiss V.A."/>
            <person name="de Vries M."/>
            <person name="Cruz L.M."/>
            <person name="Souza E.M."/>
        </authorList>
    </citation>
    <scope>NUCLEOTIDE SEQUENCE [LARGE SCALE GENOMIC DNA]</scope>
    <source>
        <strain evidence="8 9">CBS 131958</strain>
    </source>
</reference>